<evidence type="ECO:0000256" key="5">
    <source>
        <dbReference type="ARBA" id="ARBA00022989"/>
    </source>
</evidence>
<comment type="subcellular location">
    <subcellularLocation>
        <location evidence="1 7">Cell membrane</location>
        <topology evidence="1 7">Multi-pass membrane protein</topology>
    </subcellularLocation>
</comment>
<dbReference type="PANTHER" id="PTHR30151:SF20">
    <property type="entry name" value="ABC TRANSPORTER PERMEASE PROTEIN HI_0355-RELATED"/>
    <property type="match status" value="1"/>
</dbReference>
<dbReference type="InterPro" id="IPR000515">
    <property type="entry name" value="MetI-like"/>
</dbReference>
<dbReference type="PROSITE" id="PS50928">
    <property type="entry name" value="ABC_TM1"/>
    <property type="match status" value="1"/>
</dbReference>
<dbReference type="eggNOG" id="COG0600">
    <property type="taxonomic scope" value="Bacteria"/>
</dbReference>
<keyword evidence="10" id="KW-1185">Reference proteome</keyword>
<evidence type="ECO:0000313" key="9">
    <source>
        <dbReference type="EMBL" id="KDN24536.1"/>
    </source>
</evidence>
<dbReference type="GO" id="GO:0055085">
    <property type="term" value="P:transmembrane transport"/>
    <property type="evidence" value="ECO:0007669"/>
    <property type="project" value="InterPro"/>
</dbReference>
<feature type="transmembrane region" description="Helical" evidence="7">
    <location>
        <begin position="86"/>
        <end position="112"/>
    </location>
</feature>
<name>A0A066UAS3_9GAMM</name>
<dbReference type="Pfam" id="PF00528">
    <property type="entry name" value="BPD_transp_1"/>
    <property type="match status" value="1"/>
</dbReference>
<keyword evidence="6 7" id="KW-0472">Membrane</keyword>
<evidence type="ECO:0000313" key="10">
    <source>
        <dbReference type="Proteomes" id="UP000035860"/>
    </source>
</evidence>
<gene>
    <name evidence="9" type="ORF">MBO_08821</name>
</gene>
<protein>
    <submittedName>
        <fullName evidence="9">ABC transporter permease</fullName>
    </submittedName>
</protein>
<dbReference type="InterPro" id="IPR035906">
    <property type="entry name" value="MetI-like_sf"/>
</dbReference>
<evidence type="ECO:0000259" key="8">
    <source>
        <dbReference type="PROSITE" id="PS50928"/>
    </source>
</evidence>
<dbReference type="Gene3D" id="1.10.3720.10">
    <property type="entry name" value="MetI-like"/>
    <property type="match status" value="1"/>
</dbReference>
<dbReference type="GO" id="GO:0005886">
    <property type="term" value="C:plasma membrane"/>
    <property type="evidence" value="ECO:0007669"/>
    <property type="project" value="UniProtKB-SubCell"/>
</dbReference>
<feature type="transmembrane region" description="Helical" evidence="7">
    <location>
        <begin position="213"/>
        <end position="231"/>
    </location>
</feature>
<organism evidence="9 10">
    <name type="scientific">Moraxella bovoculi 237</name>
    <dbReference type="NCBI Taxonomy" id="743974"/>
    <lineage>
        <taxon>Bacteria</taxon>
        <taxon>Pseudomonadati</taxon>
        <taxon>Pseudomonadota</taxon>
        <taxon>Gammaproteobacteria</taxon>
        <taxon>Moraxellales</taxon>
        <taxon>Moraxellaceae</taxon>
        <taxon>Moraxella</taxon>
    </lineage>
</organism>
<accession>A0A066UAS3</accession>
<feature type="domain" description="ABC transmembrane type-1" evidence="8">
    <location>
        <begin position="48"/>
        <end position="232"/>
    </location>
</feature>
<keyword evidence="3" id="KW-1003">Cell membrane</keyword>
<dbReference type="SUPFAM" id="SSF161098">
    <property type="entry name" value="MetI-like"/>
    <property type="match status" value="1"/>
</dbReference>
<dbReference type="AlphaFoldDB" id="A0A066UAS3"/>
<dbReference type="PANTHER" id="PTHR30151">
    <property type="entry name" value="ALKANE SULFONATE ABC TRANSPORTER-RELATED, MEMBRANE SUBUNIT"/>
    <property type="match status" value="1"/>
</dbReference>
<evidence type="ECO:0000256" key="6">
    <source>
        <dbReference type="ARBA" id="ARBA00023136"/>
    </source>
</evidence>
<feature type="transmembrane region" description="Helical" evidence="7">
    <location>
        <begin position="166"/>
        <end position="193"/>
    </location>
</feature>
<evidence type="ECO:0000256" key="7">
    <source>
        <dbReference type="RuleBase" id="RU363032"/>
    </source>
</evidence>
<dbReference type="Proteomes" id="UP000035860">
    <property type="component" value="Unassembled WGS sequence"/>
</dbReference>
<comment type="caution">
    <text evidence="9">The sequence shown here is derived from an EMBL/GenBank/DDBJ whole genome shotgun (WGS) entry which is preliminary data.</text>
</comment>
<feature type="transmembrane region" description="Helical" evidence="7">
    <location>
        <begin position="118"/>
        <end position="137"/>
    </location>
</feature>
<proteinExistence type="inferred from homology"/>
<comment type="similarity">
    <text evidence="7">Belongs to the binding-protein-dependent transport system permease family.</text>
</comment>
<sequence>MRWLKIPLITLVLLLIWQVIVSLGELPHYILPSPLAVYESFLVHHELIWEQARITLIEILFGLGIGTTLGVASALILSASRRLSSVLLSILIISQAIPVFAIAPLLVLWFGYGITSKIVMTVMIIYFPVTAACFDGLRQTQNAWLDIAQTYRISPMQMLLKVKLPAALPALASGLRIAISIAPIGAVVGEWVGSSHGLGYLMLHANARMQVDLMFVALFVLVIIALSLYFLGDYLLKRLIPWASHVR</sequence>
<reference evidence="9 10" key="1">
    <citation type="journal article" date="2014" name="Genome Announc.">
        <title>Draft Genome Sequence of Moraxella bovoculi Strain 237T (ATCC BAA-1259T) Isolated from a Calf with Infectious Bovine Keratoconjunctivitis.</title>
        <authorList>
            <person name="Calcutt M.J."/>
            <person name="Foecking M.F."/>
            <person name="Martin N.T."/>
            <person name="Mhlanga-Mutangadura T."/>
            <person name="Reilly T.J."/>
        </authorList>
    </citation>
    <scope>NUCLEOTIDE SEQUENCE [LARGE SCALE GENOMIC DNA]</scope>
    <source>
        <strain evidence="9 10">237</strain>
    </source>
</reference>
<evidence type="ECO:0000256" key="4">
    <source>
        <dbReference type="ARBA" id="ARBA00022692"/>
    </source>
</evidence>
<keyword evidence="4 7" id="KW-0812">Transmembrane</keyword>
<evidence type="ECO:0000256" key="3">
    <source>
        <dbReference type="ARBA" id="ARBA00022475"/>
    </source>
</evidence>
<dbReference type="OrthoDB" id="5298727at2"/>
<evidence type="ECO:0000256" key="1">
    <source>
        <dbReference type="ARBA" id="ARBA00004651"/>
    </source>
</evidence>
<evidence type="ECO:0000256" key="2">
    <source>
        <dbReference type="ARBA" id="ARBA00022448"/>
    </source>
</evidence>
<keyword evidence="2 7" id="KW-0813">Transport</keyword>
<dbReference type="RefSeq" id="WP_036366797.1">
    <property type="nucleotide sequence ID" value="NZ_AOMT01000035.1"/>
</dbReference>
<dbReference type="CDD" id="cd06261">
    <property type="entry name" value="TM_PBP2"/>
    <property type="match status" value="1"/>
</dbReference>
<dbReference type="EMBL" id="AOMT01000035">
    <property type="protein sequence ID" value="KDN24536.1"/>
    <property type="molecule type" value="Genomic_DNA"/>
</dbReference>
<keyword evidence="5 7" id="KW-1133">Transmembrane helix</keyword>
<feature type="transmembrane region" description="Helical" evidence="7">
    <location>
        <begin position="56"/>
        <end position="79"/>
    </location>
</feature>